<dbReference type="Proteomes" id="UP001140217">
    <property type="component" value="Unassembled WGS sequence"/>
</dbReference>
<dbReference type="Gene3D" id="3.30.460.10">
    <property type="entry name" value="Beta Polymerase, domain 2"/>
    <property type="match status" value="1"/>
</dbReference>
<accession>A0A9W8LH47</accession>
<gene>
    <name evidence="1" type="ORF">H4R18_003544</name>
</gene>
<dbReference type="PANTHER" id="PTHR34822">
    <property type="entry name" value="GRPB DOMAIN PROTEIN (AFU_ORTHOLOGUE AFUA_1G01530)"/>
    <property type="match status" value="1"/>
</dbReference>
<name>A0A9W8LH47_9FUNG</name>
<dbReference type="OrthoDB" id="630895at2759"/>
<dbReference type="InterPro" id="IPR007344">
    <property type="entry name" value="GrpB/CoaE"/>
</dbReference>
<organism evidence="1 2">
    <name type="scientific">Coemansia javaensis</name>
    <dbReference type="NCBI Taxonomy" id="2761396"/>
    <lineage>
        <taxon>Eukaryota</taxon>
        <taxon>Fungi</taxon>
        <taxon>Fungi incertae sedis</taxon>
        <taxon>Zoopagomycota</taxon>
        <taxon>Kickxellomycotina</taxon>
        <taxon>Kickxellomycetes</taxon>
        <taxon>Kickxellales</taxon>
        <taxon>Kickxellaceae</taxon>
        <taxon>Coemansia</taxon>
    </lineage>
</organism>
<proteinExistence type="predicted"/>
<sequence length="192" mass="21119">MLVVLDYDPAWAVRFQAEQSALQQALGGLVEEIEHVGSTSIPGLAAKPIIDIQVVVGGFGRLAECVAALEQAGYTYRGLNGIEGREFFTKPGVNMHMVQRGNDEFMRKRLFLQYLRDNAQARDEYAALKKRLAAKWAGHPDGSNRYNLDKTEFIMGALARAGWDPARRPLYLREHAAAAAAADPDPAPHQSA</sequence>
<dbReference type="EMBL" id="JANBUL010000144">
    <property type="protein sequence ID" value="KAJ2780270.1"/>
    <property type="molecule type" value="Genomic_DNA"/>
</dbReference>
<dbReference type="SUPFAM" id="SSF81301">
    <property type="entry name" value="Nucleotidyltransferase"/>
    <property type="match status" value="1"/>
</dbReference>
<dbReference type="PANTHER" id="PTHR34822:SF1">
    <property type="entry name" value="GRPB FAMILY PROTEIN"/>
    <property type="match status" value="1"/>
</dbReference>
<comment type="caution">
    <text evidence="1">The sequence shown here is derived from an EMBL/GenBank/DDBJ whole genome shotgun (WGS) entry which is preliminary data.</text>
</comment>
<evidence type="ECO:0000313" key="1">
    <source>
        <dbReference type="EMBL" id="KAJ2780270.1"/>
    </source>
</evidence>
<dbReference type="InterPro" id="IPR043519">
    <property type="entry name" value="NT_sf"/>
</dbReference>
<dbReference type="Pfam" id="PF04229">
    <property type="entry name" value="GrpB"/>
    <property type="match status" value="1"/>
</dbReference>
<keyword evidence="2" id="KW-1185">Reference proteome</keyword>
<dbReference type="AlphaFoldDB" id="A0A9W8LH47"/>
<evidence type="ECO:0008006" key="3">
    <source>
        <dbReference type="Google" id="ProtNLM"/>
    </source>
</evidence>
<reference evidence="1" key="1">
    <citation type="submission" date="2022-07" db="EMBL/GenBank/DDBJ databases">
        <title>Phylogenomic reconstructions and comparative analyses of Kickxellomycotina fungi.</title>
        <authorList>
            <person name="Reynolds N.K."/>
            <person name="Stajich J.E."/>
            <person name="Barry K."/>
            <person name="Grigoriev I.V."/>
            <person name="Crous P."/>
            <person name="Smith M.E."/>
        </authorList>
    </citation>
    <scope>NUCLEOTIDE SEQUENCE</scope>
    <source>
        <strain evidence="1">NBRC 105414</strain>
    </source>
</reference>
<evidence type="ECO:0000313" key="2">
    <source>
        <dbReference type="Proteomes" id="UP001140217"/>
    </source>
</evidence>
<protein>
    <recommendedName>
        <fullName evidence="3">GrpB family protein</fullName>
    </recommendedName>
</protein>